<evidence type="ECO:0000256" key="4">
    <source>
        <dbReference type="ARBA" id="ARBA00022670"/>
    </source>
</evidence>
<accession>A0A6J6HIP7</accession>
<dbReference type="Pfam" id="PF02127">
    <property type="entry name" value="Peptidase_M18"/>
    <property type="match status" value="1"/>
</dbReference>
<dbReference type="GO" id="GO:0008237">
    <property type="term" value="F:metallopeptidase activity"/>
    <property type="evidence" value="ECO:0007669"/>
    <property type="project" value="UniProtKB-KW"/>
</dbReference>
<evidence type="ECO:0000256" key="8">
    <source>
        <dbReference type="ARBA" id="ARBA00023049"/>
    </source>
</evidence>
<evidence type="ECO:0000256" key="7">
    <source>
        <dbReference type="ARBA" id="ARBA00022833"/>
    </source>
</evidence>
<keyword evidence="6" id="KW-0378">Hydrolase</keyword>
<dbReference type="SUPFAM" id="SSF53187">
    <property type="entry name" value="Zn-dependent exopeptidases"/>
    <property type="match status" value="1"/>
</dbReference>
<evidence type="ECO:0000256" key="3">
    <source>
        <dbReference type="ARBA" id="ARBA00022438"/>
    </source>
</evidence>
<evidence type="ECO:0000256" key="5">
    <source>
        <dbReference type="ARBA" id="ARBA00022723"/>
    </source>
</evidence>
<dbReference type="Gene3D" id="3.40.630.10">
    <property type="entry name" value="Zn peptidases"/>
    <property type="match status" value="1"/>
</dbReference>
<reference evidence="9" key="1">
    <citation type="submission" date="2020-05" db="EMBL/GenBank/DDBJ databases">
        <authorList>
            <person name="Chiriac C."/>
            <person name="Salcher M."/>
            <person name="Ghai R."/>
            <person name="Kavagutti S V."/>
        </authorList>
    </citation>
    <scope>NUCLEOTIDE SEQUENCE</scope>
</reference>
<comment type="similarity">
    <text evidence="2">Belongs to the peptidase M18 family.</text>
</comment>
<dbReference type="GO" id="GO:0006508">
    <property type="term" value="P:proteolysis"/>
    <property type="evidence" value="ECO:0007669"/>
    <property type="project" value="UniProtKB-KW"/>
</dbReference>
<organism evidence="9">
    <name type="scientific">freshwater metagenome</name>
    <dbReference type="NCBI Taxonomy" id="449393"/>
    <lineage>
        <taxon>unclassified sequences</taxon>
        <taxon>metagenomes</taxon>
        <taxon>ecological metagenomes</taxon>
    </lineage>
</organism>
<keyword evidence="4" id="KW-0645">Protease</keyword>
<sequence length="448" mass="47893">MPRPEDSYAEPIPADGYMEDLAGFIAASPSPLHVVESIRRRLEAESFRIVDESEPWPTEPGRHFLIRGGSVVAWDSGAGHGPSRGFRIVGAHGDSPNLRIRPRPDRDGSGFRQLGVEVYGGVLLNSWLDRDLGLSGRVMVESASGRPEPVLVHIDEPIARVPQLAIHLDRSINTDGLRLDPQQHIVPIWGTGTSENGDLLGWVAERQDLDPASILAMDLMLHDLTPPSLVGADRTLFAAPRIDNQLSCHAGLRAFLGACGTGTDSGVPVLAVFDHEEVGSESQSGAAGSLLATILERVAVAAGLSRDQWFAALADSMCISADGAHATHPNYPQRHEPDHQIRVNAGPVLKFNANMRYATDAQGAAEVEALARSLDIPLQHFVTRGDLPCGSTIGPVTASRLGVRTVDIGVAQLSMHSAREMCGSLDPPLFSRLLGAFFCSDATGKVTP</sequence>
<dbReference type="CDD" id="cd05658">
    <property type="entry name" value="M18_DAP"/>
    <property type="match status" value="1"/>
</dbReference>
<dbReference type="SUPFAM" id="SSF101821">
    <property type="entry name" value="Aminopeptidase/glucanase lid domain"/>
    <property type="match status" value="1"/>
</dbReference>
<proteinExistence type="inferred from homology"/>
<dbReference type="InterPro" id="IPR001948">
    <property type="entry name" value="Peptidase_M18"/>
</dbReference>
<evidence type="ECO:0000313" key="9">
    <source>
        <dbReference type="EMBL" id="CAB4612846.1"/>
    </source>
</evidence>
<protein>
    <submittedName>
        <fullName evidence="9">Unannotated protein</fullName>
    </submittedName>
</protein>
<dbReference type="NCBIfam" id="NF002759">
    <property type="entry name" value="PRK02813.1"/>
    <property type="match status" value="1"/>
</dbReference>
<dbReference type="AlphaFoldDB" id="A0A6J6HIP7"/>
<keyword evidence="8" id="KW-0482">Metalloprotease</keyword>
<dbReference type="GO" id="GO:0004177">
    <property type="term" value="F:aminopeptidase activity"/>
    <property type="evidence" value="ECO:0007669"/>
    <property type="project" value="UniProtKB-KW"/>
</dbReference>
<dbReference type="EMBL" id="CAEZUP010000049">
    <property type="protein sequence ID" value="CAB4612846.1"/>
    <property type="molecule type" value="Genomic_DNA"/>
</dbReference>
<name>A0A6J6HIP7_9ZZZZ</name>
<dbReference type="PANTHER" id="PTHR28570">
    <property type="entry name" value="ASPARTYL AMINOPEPTIDASE"/>
    <property type="match status" value="1"/>
</dbReference>
<gene>
    <name evidence="9" type="ORF">UFOPK1835_01205</name>
</gene>
<dbReference type="PANTHER" id="PTHR28570:SF3">
    <property type="entry name" value="ASPARTYL AMINOPEPTIDASE"/>
    <property type="match status" value="1"/>
</dbReference>
<dbReference type="Gene3D" id="2.30.250.10">
    <property type="entry name" value="Aminopeptidase i, Domain 2"/>
    <property type="match status" value="1"/>
</dbReference>
<dbReference type="InterPro" id="IPR023358">
    <property type="entry name" value="Peptidase_M18_dom2"/>
</dbReference>
<keyword evidence="7" id="KW-0862">Zinc</keyword>
<comment type="cofactor">
    <cofactor evidence="1">
        <name>Zn(2+)</name>
        <dbReference type="ChEBI" id="CHEBI:29105"/>
    </cofactor>
</comment>
<evidence type="ECO:0000256" key="2">
    <source>
        <dbReference type="ARBA" id="ARBA00008290"/>
    </source>
</evidence>
<dbReference type="GO" id="GO:0008270">
    <property type="term" value="F:zinc ion binding"/>
    <property type="evidence" value="ECO:0007669"/>
    <property type="project" value="InterPro"/>
</dbReference>
<evidence type="ECO:0000256" key="1">
    <source>
        <dbReference type="ARBA" id="ARBA00001947"/>
    </source>
</evidence>
<keyword evidence="5" id="KW-0479">Metal-binding</keyword>
<dbReference type="GO" id="GO:0005737">
    <property type="term" value="C:cytoplasm"/>
    <property type="evidence" value="ECO:0007669"/>
    <property type="project" value="UniProtKB-ARBA"/>
</dbReference>
<evidence type="ECO:0000256" key="6">
    <source>
        <dbReference type="ARBA" id="ARBA00022801"/>
    </source>
</evidence>
<dbReference type="PRINTS" id="PR00932">
    <property type="entry name" value="AMINO1PTASE"/>
</dbReference>
<keyword evidence="3" id="KW-0031">Aminopeptidase</keyword>